<proteinExistence type="predicted"/>
<name>A0A4U5PGB3_STECR</name>
<accession>A0A4U5PGB3</accession>
<dbReference type="AlphaFoldDB" id="A0A4U5PGB3"/>
<evidence type="ECO:0000313" key="1">
    <source>
        <dbReference type="EMBL" id="TKR95114.1"/>
    </source>
</evidence>
<reference evidence="1 2" key="1">
    <citation type="journal article" date="2015" name="Genome Biol.">
        <title>Comparative genomics of Steinernema reveals deeply conserved gene regulatory networks.</title>
        <authorList>
            <person name="Dillman A.R."/>
            <person name="Macchietto M."/>
            <person name="Porter C.F."/>
            <person name="Rogers A."/>
            <person name="Williams B."/>
            <person name="Antoshechkin I."/>
            <person name="Lee M.M."/>
            <person name="Goodwin Z."/>
            <person name="Lu X."/>
            <person name="Lewis E.E."/>
            <person name="Goodrich-Blair H."/>
            <person name="Stock S.P."/>
            <person name="Adams B.J."/>
            <person name="Sternberg P.W."/>
            <person name="Mortazavi A."/>
        </authorList>
    </citation>
    <scope>NUCLEOTIDE SEQUENCE [LARGE SCALE GENOMIC DNA]</scope>
    <source>
        <strain evidence="1 2">ALL</strain>
    </source>
</reference>
<protein>
    <submittedName>
        <fullName evidence="1">Uncharacterized protein</fullName>
    </submittedName>
</protein>
<dbReference type="EMBL" id="AZBU02000002">
    <property type="protein sequence ID" value="TKR95114.1"/>
    <property type="molecule type" value="Genomic_DNA"/>
</dbReference>
<reference evidence="1 2" key="2">
    <citation type="journal article" date="2019" name="G3 (Bethesda)">
        <title>Hybrid Assembly of the Genome of the Entomopathogenic Nematode Steinernema carpocapsae Identifies the X-Chromosome.</title>
        <authorList>
            <person name="Serra L."/>
            <person name="Macchietto M."/>
            <person name="Macias-Munoz A."/>
            <person name="McGill C.J."/>
            <person name="Rodriguez I.M."/>
            <person name="Rodriguez B."/>
            <person name="Murad R."/>
            <person name="Mortazavi A."/>
        </authorList>
    </citation>
    <scope>NUCLEOTIDE SEQUENCE [LARGE SCALE GENOMIC DNA]</scope>
    <source>
        <strain evidence="1 2">ALL</strain>
    </source>
</reference>
<keyword evidence="2" id="KW-1185">Reference proteome</keyword>
<sequence>MLFLSFSVSSNNQKSSDSCSISKHPYLVQSLSGGPTIRWFKLRKSSSRLSFIHVTLFTLSRADESKDKPRSKTFCRPIQISFAFPTCRLTLVSRWLRSQHNLAGSGD</sequence>
<dbReference type="Proteomes" id="UP000298663">
    <property type="component" value="Unassembled WGS sequence"/>
</dbReference>
<evidence type="ECO:0000313" key="2">
    <source>
        <dbReference type="Proteomes" id="UP000298663"/>
    </source>
</evidence>
<gene>
    <name evidence="1" type="ORF">L596_009326</name>
</gene>
<comment type="caution">
    <text evidence="1">The sequence shown here is derived from an EMBL/GenBank/DDBJ whole genome shotgun (WGS) entry which is preliminary data.</text>
</comment>
<organism evidence="1 2">
    <name type="scientific">Steinernema carpocapsae</name>
    <name type="common">Entomopathogenic nematode</name>
    <dbReference type="NCBI Taxonomy" id="34508"/>
    <lineage>
        <taxon>Eukaryota</taxon>
        <taxon>Metazoa</taxon>
        <taxon>Ecdysozoa</taxon>
        <taxon>Nematoda</taxon>
        <taxon>Chromadorea</taxon>
        <taxon>Rhabditida</taxon>
        <taxon>Tylenchina</taxon>
        <taxon>Panagrolaimomorpha</taxon>
        <taxon>Strongyloidoidea</taxon>
        <taxon>Steinernematidae</taxon>
        <taxon>Steinernema</taxon>
    </lineage>
</organism>